<protein>
    <recommendedName>
        <fullName evidence="4">DUF3887 domain-containing protein</fullName>
    </recommendedName>
</protein>
<proteinExistence type="predicted"/>
<evidence type="ECO:0000313" key="3">
    <source>
        <dbReference type="Proteomes" id="UP000317169"/>
    </source>
</evidence>
<dbReference type="AlphaFoldDB" id="A0A507ZP10"/>
<dbReference type="OrthoDB" id="1367364at2"/>
<keyword evidence="3" id="KW-1185">Reference proteome</keyword>
<dbReference type="Proteomes" id="UP000317169">
    <property type="component" value="Unassembled WGS sequence"/>
</dbReference>
<dbReference type="EMBL" id="VIAR01000005">
    <property type="protein sequence ID" value="TQD39029.1"/>
    <property type="molecule type" value="Genomic_DNA"/>
</dbReference>
<evidence type="ECO:0000313" key="2">
    <source>
        <dbReference type="EMBL" id="TQD39029.1"/>
    </source>
</evidence>
<keyword evidence="1" id="KW-0732">Signal</keyword>
<gene>
    <name evidence="2" type="ORF">FKR84_06420</name>
</gene>
<evidence type="ECO:0000256" key="1">
    <source>
        <dbReference type="SAM" id="SignalP"/>
    </source>
</evidence>
<accession>A0A507ZP10</accession>
<feature type="chain" id="PRO_5021388296" description="DUF3887 domain-containing protein" evidence="1">
    <location>
        <begin position="25"/>
        <end position="153"/>
    </location>
</feature>
<reference evidence="2 3" key="1">
    <citation type="submission" date="2019-06" db="EMBL/GenBank/DDBJ databases">
        <title>Flavibacter putida gen. nov., sp. nov., a novel marine bacterium of the family Flavobacteriaceae isolated from coastal seawater.</title>
        <authorList>
            <person name="Feng X."/>
        </authorList>
    </citation>
    <scope>NUCLEOTIDE SEQUENCE [LARGE SCALE GENOMIC DNA]</scope>
    <source>
        <strain evidence="2 3">PLHSN227</strain>
    </source>
</reference>
<dbReference type="RefSeq" id="WP_141421477.1">
    <property type="nucleotide sequence ID" value="NZ_VIAR01000005.1"/>
</dbReference>
<organism evidence="2 3">
    <name type="scientific">Haloflavibacter putidus</name>
    <dbReference type="NCBI Taxonomy" id="2576776"/>
    <lineage>
        <taxon>Bacteria</taxon>
        <taxon>Pseudomonadati</taxon>
        <taxon>Bacteroidota</taxon>
        <taxon>Flavobacteriia</taxon>
        <taxon>Flavobacteriales</taxon>
        <taxon>Flavobacteriaceae</taxon>
        <taxon>Haloflavibacter</taxon>
    </lineage>
</organism>
<evidence type="ECO:0008006" key="4">
    <source>
        <dbReference type="Google" id="ProtNLM"/>
    </source>
</evidence>
<name>A0A507ZP10_9FLAO</name>
<sequence>MKNKNFLKFFIILLFFSFSITSIGQNSPEEIVAEFFTVYKNDGASKALDNLYANNKWMSRATDDITQLKQQIGTLNEDYVGKYYGYELIVKKKLSNSFILMSYLVKYDRQPIRFTFQFYKPSDNWRTHSFKYDGGIDTEIEESAKVYYLDLEK</sequence>
<feature type="signal peptide" evidence="1">
    <location>
        <begin position="1"/>
        <end position="24"/>
    </location>
</feature>
<comment type="caution">
    <text evidence="2">The sequence shown here is derived from an EMBL/GenBank/DDBJ whole genome shotgun (WGS) entry which is preliminary data.</text>
</comment>